<dbReference type="EMBL" id="MT143995">
    <property type="protein sequence ID" value="QJA45689.1"/>
    <property type="molecule type" value="Genomic_DNA"/>
</dbReference>
<evidence type="ECO:0000313" key="3">
    <source>
        <dbReference type="EMBL" id="QJH93927.1"/>
    </source>
</evidence>
<reference evidence="1" key="1">
    <citation type="submission" date="2020-03" db="EMBL/GenBank/DDBJ databases">
        <title>The deep terrestrial virosphere.</title>
        <authorList>
            <person name="Holmfeldt K."/>
            <person name="Nilsson E."/>
            <person name="Simone D."/>
            <person name="Lopez-Fernandez M."/>
            <person name="Wu X."/>
            <person name="de Brujin I."/>
            <person name="Lundin D."/>
            <person name="Andersson A."/>
            <person name="Bertilsson S."/>
            <person name="Dopson M."/>
        </authorList>
    </citation>
    <scope>NUCLEOTIDE SEQUENCE</scope>
    <source>
        <strain evidence="4">MM415A00138</strain>
        <strain evidence="2">MM415B00361</strain>
        <strain evidence="1">TM448A00273</strain>
        <strain evidence="3">TM448B00155</strain>
    </source>
</reference>
<dbReference type="AlphaFoldDB" id="A0A6H1ZE00"/>
<dbReference type="EMBL" id="MT145196">
    <property type="protein sequence ID" value="QJI05233.1"/>
    <property type="molecule type" value="Genomic_DNA"/>
</dbReference>
<evidence type="ECO:0000313" key="2">
    <source>
        <dbReference type="EMBL" id="QJA66106.1"/>
    </source>
</evidence>
<accession>A0A6H1ZE00</accession>
<name>A0A6H1ZE00_9ZZZZ</name>
<evidence type="ECO:0000313" key="4">
    <source>
        <dbReference type="EMBL" id="QJI05233.1"/>
    </source>
</evidence>
<dbReference type="EMBL" id="MT144593">
    <property type="protein sequence ID" value="QJH93927.1"/>
    <property type="molecule type" value="Genomic_DNA"/>
</dbReference>
<gene>
    <name evidence="4" type="ORF">MM415A00138_0046</name>
    <name evidence="2" type="ORF">MM415B00361_0026</name>
    <name evidence="1" type="ORF">TM448A00273_0015</name>
    <name evidence="3" type="ORF">TM448B00155_0043</name>
</gene>
<sequence>MSVNRTCSRGESCPLCAAIASQYQALSELVRKHHPVRWCSWCGDYRHHYYDDARRLQCKDCDSVVRRGGARSTSATAG</sequence>
<proteinExistence type="predicted"/>
<dbReference type="EMBL" id="MT141549">
    <property type="protein sequence ID" value="QJA66106.1"/>
    <property type="molecule type" value="Genomic_DNA"/>
</dbReference>
<organism evidence="1">
    <name type="scientific">viral metagenome</name>
    <dbReference type="NCBI Taxonomy" id="1070528"/>
    <lineage>
        <taxon>unclassified sequences</taxon>
        <taxon>metagenomes</taxon>
        <taxon>organismal metagenomes</taxon>
    </lineage>
</organism>
<protein>
    <submittedName>
        <fullName evidence="1">Uncharacterized protein</fullName>
    </submittedName>
</protein>
<evidence type="ECO:0000313" key="1">
    <source>
        <dbReference type="EMBL" id="QJA45689.1"/>
    </source>
</evidence>